<dbReference type="Gene3D" id="3.40.1380.10">
    <property type="match status" value="1"/>
</dbReference>
<evidence type="ECO:0000256" key="7">
    <source>
        <dbReference type="ARBA" id="ARBA00023065"/>
    </source>
</evidence>
<dbReference type="CDD" id="cd12151">
    <property type="entry name" value="F1-ATPase_gamma"/>
    <property type="match status" value="1"/>
</dbReference>
<sequence>MGASLNEIKQRIASTKKTSQITNAMQMVSGAKLTKSEAASRSFQEYASKIRSIVTHLVASQLNDLESLDSYDSEEASESGNYHMMLASRPVKKTGYIVITSDKGLVGGYNSSILKQTMKMMDDDHESQEEFVLIAIGGTGADFFKARGINVAYELRGLSDQPSFDEVRKIVSTATTMYANEIFDELYVCYNHHINSLTSQFRVEKMLPISDLDPDEATTYEQEYILEPSEEAILDNLLPQYAESLIYGAIIDAKTAEHAAGMTAMKTATDNAQNIISDLTISYNRARQGAITQEITEIVAGAAALE</sequence>
<dbReference type="Pfam" id="PF00231">
    <property type="entry name" value="ATP-synt"/>
    <property type="match status" value="1"/>
</dbReference>
<dbReference type="GO" id="GO:0042777">
    <property type="term" value="P:proton motive force-driven plasma membrane ATP synthesis"/>
    <property type="evidence" value="ECO:0007669"/>
    <property type="project" value="UniProtKB-UniRule"/>
</dbReference>
<dbReference type="GO" id="GO:0005886">
    <property type="term" value="C:plasma membrane"/>
    <property type="evidence" value="ECO:0007669"/>
    <property type="project" value="UniProtKB-SubCell"/>
</dbReference>
<dbReference type="PRINTS" id="PR00126">
    <property type="entry name" value="ATPASEGAMMA"/>
</dbReference>
<comment type="function">
    <text evidence="1 11">Produces ATP from ADP in the presence of a proton gradient across the membrane. The gamma chain is believed to be important in regulating ATPase activity and the flow of protons through the CF(0) complex.</text>
</comment>
<dbReference type="InterPro" id="IPR023632">
    <property type="entry name" value="ATP_synth_F1_gsu_CS"/>
</dbReference>
<reference evidence="13" key="1">
    <citation type="submission" date="2017-05" db="EMBL/GenBank/DDBJ databases">
        <title>The Genome Sequence of Enterococcus sp. 4G2_DIV0659.</title>
        <authorList>
            <consortium name="The Broad Institute Genomics Platform"/>
            <consortium name="The Broad Institute Genomic Center for Infectious Diseases"/>
            <person name="Earl A."/>
            <person name="Manson A."/>
            <person name="Schwartman J."/>
            <person name="Gilmore M."/>
            <person name="Abouelleil A."/>
            <person name="Cao P."/>
            <person name="Chapman S."/>
            <person name="Cusick C."/>
            <person name="Shea T."/>
            <person name="Young S."/>
            <person name="Neafsey D."/>
            <person name="Nusbaum C."/>
            <person name="Birren B."/>
        </authorList>
    </citation>
    <scope>NUCLEOTIDE SEQUENCE [LARGE SCALE GENOMIC DNA]</scope>
    <source>
        <strain evidence="13">4G2_DIV0659</strain>
    </source>
</reference>
<evidence type="ECO:0000313" key="13">
    <source>
        <dbReference type="EMBL" id="OTO05562.1"/>
    </source>
</evidence>
<dbReference type="FunFam" id="3.40.1380.10:FF:000002">
    <property type="entry name" value="ATP synthase gamma chain"/>
    <property type="match status" value="1"/>
</dbReference>
<dbReference type="SUPFAM" id="SSF52943">
    <property type="entry name" value="ATP synthase (F1-ATPase), gamma subunit"/>
    <property type="match status" value="1"/>
</dbReference>
<dbReference type="GO" id="GO:0005524">
    <property type="term" value="F:ATP binding"/>
    <property type="evidence" value="ECO:0007669"/>
    <property type="project" value="UniProtKB-UniRule"/>
</dbReference>
<dbReference type="PANTHER" id="PTHR11693:SF22">
    <property type="entry name" value="ATP SYNTHASE SUBUNIT GAMMA, MITOCHONDRIAL"/>
    <property type="match status" value="1"/>
</dbReference>
<dbReference type="GO" id="GO:0046933">
    <property type="term" value="F:proton-transporting ATP synthase activity, rotational mechanism"/>
    <property type="evidence" value="ECO:0007669"/>
    <property type="project" value="UniProtKB-UniRule"/>
</dbReference>
<dbReference type="STRING" id="1834181.A5880_002735"/>
<dbReference type="AlphaFoldDB" id="A0A242C6Z0"/>
<keyword evidence="4 11" id="KW-0813">Transport</keyword>
<evidence type="ECO:0000256" key="4">
    <source>
        <dbReference type="ARBA" id="ARBA00022448"/>
    </source>
</evidence>
<dbReference type="EMBL" id="NGLE01000004">
    <property type="protein sequence ID" value="OTO05562.1"/>
    <property type="molecule type" value="Genomic_DNA"/>
</dbReference>
<name>A0A242C6Z0_9ENTE</name>
<keyword evidence="14" id="KW-1185">Reference proteome</keyword>
<evidence type="ECO:0000256" key="8">
    <source>
        <dbReference type="ARBA" id="ARBA00023136"/>
    </source>
</evidence>
<comment type="similarity">
    <text evidence="3 11">Belongs to the ATPase gamma chain family.</text>
</comment>
<proteinExistence type="inferred from homology"/>
<dbReference type="OrthoDB" id="9812769at2"/>
<dbReference type="InterPro" id="IPR000131">
    <property type="entry name" value="ATP_synth_F1_gsu"/>
</dbReference>
<organism evidence="13">
    <name type="scientific">Candidatus Enterococcus mansonii</name>
    <dbReference type="NCBI Taxonomy" id="1834181"/>
    <lineage>
        <taxon>Bacteria</taxon>
        <taxon>Bacillati</taxon>
        <taxon>Bacillota</taxon>
        <taxon>Bacilli</taxon>
        <taxon>Lactobacillales</taxon>
        <taxon>Enterococcaceae</taxon>
        <taxon>Enterococcus</taxon>
    </lineage>
</organism>
<evidence type="ECO:0000256" key="3">
    <source>
        <dbReference type="ARBA" id="ARBA00007681"/>
    </source>
</evidence>
<evidence type="ECO:0000256" key="2">
    <source>
        <dbReference type="ARBA" id="ARBA00004202"/>
    </source>
</evidence>
<evidence type="ECO:0000256" key="1">
    <source>
        <dbReference type="ARBA" id="ARBA00003456"/>
    </source>
</evidence>
<keyword evidence="5 11" id="KW-1003">Cell membrane</keyword>
<dbReference type="NCBIfam" id="TIGR01146">
    <property type="entry name" value="ATPsyn_F1gamma"/>
    <property type="match status" value="1"/>
</dbReference>
<keyword evidence="10 11" id="KW-0066">ATP synthesis</keyword>
<dbReference type="EMBL" id="NGLE02000001">
    <property type="protein sequence ID" value="MEI5992921.1"/>
    <property type="molecule type" value="Genomic_DNA"/>
</dbReference>
<dbReference type="HAMAP" id="MF_00815">
    <property type="entry name" value="ATP_synth_gamma_bact"/>
    <property type="match status" value="1"/>
</dbReference>
<evidence type="ECO:0000256" key="10">
    <source>
        <dbReference type="ARBA" id="ARBA00023310"/>
    </source>
</evidence>
<dbReference type="Proteomes" id="UP000195139">
    <property type="component" value="Unassembled WGS sequence"/>
</dbReference>
<evidence type="ECO:0000256" key="5">
    <source>
        <dbReference type="ARBA" id="ARBA00022475"/>
    </source>
</evidence>
<dbReference type="PROSITE" id="PS00153">
    <property type="entry name" value="ATPASE_GAMMA"/>
    <property type="match status" value="1"/>
</dbReference>
<dbReference type="NCBIfam" id="NF004147">
    <property type="entry name" value="PRK05621.2-1"/>
    <property type="match status" value="1"/>
</dbReference>
<dbReference type="InterPro" id="IPR035968">
    <property type="entry name" value="ATP_synth_F1_ATPase_gsu"/>
</dbReference>
<comment type="caution">
    <text evidence="13">The sequence shown here is derived from an EMBL/GenBank/DDBJ whole genome shotgun (WGS) entry which is preliminary data.</text>
</comment>
<evidence type="ECO:0000256" key="6">
    <source>
        <dbReference type="ARBA" id="ARBA00022781"/>
    </source>
</evidence>
<evidence type="ECO:0000313" key="12">
    <source>
        <dbReference type="EMBL" id="MEI5992921.1"/>
    </source>
</evidence>
<dbReference type="RefSeq" id="WP_086331596.1">
    <property type="nucleotide sequence ID" value="NZ_NGLE02000001.1"/>
</dbReference>
<protein>
    <recommendedName>
        <fullName evidence="11">ATP synthase gamma chain</fullName>
    </recommendedName>
    <alternativeName>
        <fullName evidence="11">ATP synthase F1 sector gamma subunit</fullName>
    </alternativeName>
    <alternativeName>
        <fullName evidence="11">F-ATPase gamma subunit</fullName>
    </alternativeName>
</protein>
<keyword evidence="6 11" id="KW-0375">Hydrogen ion transport</keyword>
<keyword evidence="8 11" id="KW-0472">Membrane</keyword>
<dbReference type="Gene3D" id="1.10.287.80">
    <property type="entry name" value="ATP synthase, gamma subunit, helix hairpin domain"/>
    <property type="match status" value="1"/>
</dbReference>
<evidence type="ECO:0000313" key="14">
    <source>
        <dbReference type="Proteomes" id="UP000195139"/>
    </source>
</evidence>
<evidence type="ECO:0000256" key="9">
    <source>
        <dbReference type="ARBA" id="ARBA00023196"/>
    </source>
</evidence>
<keyword evidence="7 11" id="KW-0406">Ion transport</keyword>
<dbReference type="GO" id="GO:0045259">
    <property type="term" value="C:proton-transporting ATP synthase complex"/>
    <property type="evidence" value="ECO:0007669"/>
    <property type="project" value="UniProtKB-KW"/>
</dbReference>
<comment type="subunit">
    <text evidence="11">F-type ATPases have 2 components, CF(1) - the catalytic core - and CF(0) - the membrane proton channel. CF(1) has five subunits: alpha(3), beta(3), gamma(1), delta(1), epsilon(1). CF(0) has three main subunits: a, b and c.</text>
</comment>
<accession>A0A242C6Z0</accession>
<keyword evidence="9 11" id="KW-0139">CF(1)</keyword>
<gene>
    <name evidence="11" type="primary">atpG</name>
    <name evidence="12" type="ORF">A5880_000460</name>
    <name evidence="13" type="ORF">A5880_002735</name>
</gene>
<reference evidence="12 14" key="2">
    <citation type="submission" date="2018-07" db="EMBL/GenBank/DDBJ databases">
        <title>The Genome Sequence of Enterococcus sp. DIV0659b.</title>
        <authorList>
            <consortium name="The Broad Institute Genomics Platform"/>
            <consortium name="The Broad Institute Genomic Center for Infectious Diseases"/>
            <person name="Earl A."/>
            <person name="Manson A."/>
            <person name="Schwartman J."/>
            <person name="Gilmore M."/>
            <person name="Abouelleil A."/>
            <person name="Cao P."/>
            <person name="Chapman S."/>
            <person name="Cusick C."/>
            <person name="Shea T."/>
            <person name="Young S."/>
            <person name="Neafsey D."/>
            <person name="Nusbaum C."/>
            <person name="Birren B."/>
        </authorList>
    </citation>
    <scope>NUCLEOTIDE SEQUENCE [LARGE SCALE GENOMIC DNA]</scope>
    <source>
        <strain evidence="12 14">4G2_DIV0659</strain>
    </source>
</reference>
<evidence type="ECO:0000256" key="11">
    <source>
        <dbReference type="HAMAP-Rule" id="MF_00815"/>
    </source>
</evidence>
<dbReference type="PANTHER" id="PTHR11693">
    <property type="entry name" value="ATP SYNTHASE GAMMA CHAIN"/>
    <property type="match status" value="1"/>
</dbReference>
<comment type="subcellular location">
    <subcellularLocation>
        <location evidence="2 11">Cell membrane</location>
        <topology evidence="2 11">Peripheral membrane protein</topology>
    </subcellularLocation>
</comment>